<gene>
    <name evidence="2" type="ORF">N871_02545</name>
</gene>
<organism evidence="2 3">
    <name type="scientific">Helicobacter pylori X47-2AL</name>
    <dbReference type="NCBI Taxonomy" id="1386083"/>
    <lineage>
        <taxon>Bacteria</taxon>
        <taxon>Pseudomonadati</taxon>
        <taxon>Campylobacterota</taxon>
        <taxon>Epsilonproteobacteria</taxon>
        <taxon>Campylobacterales</taxon>
        <taxon>Helicobacteraceae</taxon>
        <taxon>Helicobacter</taxon>
    </lineage>
</organism>
<protein>
    <submittedName>
        <fullName evidence="2">Uncharacterized protein</fullName>
    </submittedName>
</protein>
<evidence type="ECO:0000313" key="3">
    <source>
        <dbReference type="Proteomes" id="UP000017937"/>
    </source>
</evidence>
<accession>V6LAV4</accession>
<comment type="caution">
    <text evidence="2">The sequence shown here is derived from an EMBL/GenBank/DDBJ whole genome shotgun (WGS) entry which is preliminary data.</text>
</comment>
<name>V6LAV4_HELPX</name>
<dbReference type="Proteomes" id="UP000017937">
    <property type="component" value="Unassembled WGS sequence"/>
</dbReference>
<evidence type="ECO:0000313" key="2">
    <source>
        <dbReference type="EMBL" id="EST40836.1"/>
    </source>
</evidence>
<sequence length="64" mass="7638">MIALASNKLEPLKGFGRFTLNLKRFQKVRRVNALIFHKELRKVRGFFIGLIINIFTLKINFYKR</sequence>
<keyword evidence="1" id="KW-0472">Membrane</keyword>
<feature type="transmembrane region" description="Helical" evidence="1">
    <location>
        <begin position="43"/>
        <end position="61"/>
    </location>
</feature>
<dbReference type="PATRIC" id="fig|1386083.3.peg.518"/>
<reference evidence="2 3" key="1">
    <citation type="journal article" date="2013" name="Genome Announc.">
        <title>Draft Genome Sequence of Strain X47-2AL, a Feline Helicobacter pylori Isolate.</title>
        <authorList>
            <person name="Veyrier F.J."/>
            <person name="Ecobichon C."/>
            <person name="Boneca I.G."/>
        </authorList>
    </citation>
    <scope>NUCLEOTIDE SEQUENCE [LARGE SCALE GENOMIC DNA]</scope>
    <source>
        <strain evidence="2 3">X47-2AL</strain>
    </source>
</reference>
<evidence type="ECO:0000256" key="1">
    <source>
        <dbReference type="SAM" id="Phobius"/>
    </source>
</evidence>
<dbReference type="EMBL" id="AWNG01000007">
    <property type="protein sequence ID" value="EST40836.1"/>
    <property type="molecule type" value="Genomic_DNA"/>
</dbReference>
<dbReference type="AlphaFoldDB" id="V6LAV4"/>
<proteinExistence type="predicted"/>
<keyword evidence="1" id="KW-1133">Transmembrane helix</keyword>
<keyword evidence="1" id="KW-0812">Transmembrane</keyword>